<dbReference type="EMBL" id="HBHJ01026596">
    <property type="protein sequence ID" value="CAD9706470.1"/>
    <property type="molecule type" value="Transcribed_RNA"/>
</dbReference>
<evidence type="ECO:0000313" key="6">
    <source>
        <dbReference type="EMBL" id="CAD9706470.1"/>
    </source>
</evidence>
<protein>
    <recommendedName>
        <fullName evidence="5">NADH:ubiquinone oxidoreductase intermediate-associated protein 30 domain-containing protein</fullName>
    </recommendedName>
</protein>
<comment type="subcellular location">
    <subcellularLocation>
        <location evidence="1">Mitochondrion</location>
    </subcellularLocation>
</comment>
<reference evidence="6" key="1">
    <citation type="submission" date="2021-01" db="EMBL/GenBank/DDBJ databases">
        <authorList>
            <person name="Corre E."/>
            <person name="Pelletier E."/>
            <person name="Niang G."/>
            <person name="Scheremetjew M."/>
            <person name="Finn R."/>
            <person name="Kale V."/>
            <person name="Holt S."/>
            <person name="Cochrane G."/>
            <person name="Meng A."/>
            <person name="Brown T."/>
            <person name="Cohen L."/>
        </authorList>
    </citation>
    <scope>NUCLEOTIDE SEQUENCE</scope>
    <source>
        <strain evidence="6">CCMP1243</strain>
    </source>
</reference>
<dbReference type="GO" id="GO:0032981">
    <property type="term" value="P:mitochondrial respiratory chain complex I assembly"/>
    <property type="evidence" value="ECO:0007669"/>
    <property type="project" value="TreeGrafter"/>
</dbReference>
<dbReference type="Pfam" id="PF08547">
    <property type="entry name" value="CIA30"/>
    <property type="match status" value="1"/>
</dbReference>
<name>A0A7S2SQ42_9STRA</name>
<dbReference type="PANTHER" id="PTHR13194:SF18">
    <property type="entry name" value="COMPLEX I INTERMEDIATE-ASSOCIATED PROTEIN 30, MITOCHONDRIAL"/>
    <property type="match status" value="1"/>
</dbReference>
<dbReference type="GO" id="GO:0005739">
    <property type="term" value="C:mitochondrion"/>
    <property type="evidence" value="ECO:0007669"/>
    <property type="project" value="UniProtKB-SubCell"/>
</dbReference>
<keyword evidence="4" id="KW-0143">Chaperone</keyword>
<evidence type="ECO:0000256" key="4">
    <source>
        <dbReference type="ARBA" id="ARBA00023186"/>
    </source>
</evidence>
<dbReference type="InterPro" id="IPR039131">
    <property type="entry name" value="NDUFAF1"/>
</dbReference>
<dbReference type="SUPFAM" id="SSF49785">
    <property type="entry name" value="Galactose-binding domain-like"/>
    <property type="match status" value="1"/>
</dbReference>
<dbReference type="GO" id="GO:0006120">
    <property type="term" value="P:mitochondrial electron transport, NADH to ubiquinone"/>
    <property type="evidence" value="ECO:0007669"/>
    <property type="project" value="TreeGrafter"/>
</dbReference>
<organism evidence="6">
    <name type="scientific">Rhizochromulina marina</name>
    <dbReference type="NCBI Taxonomy" id="1034831"/>
    <lineage>
        <taxon>Eukaryota</taxon>
        <taxon>Sar</taxon>
        <taxon>Stramenopiles</taxon>
        <taxon>Ochrophyta</taxon>
        <taxon>Dictyochophyceae</taxon>
        <taxon>Rhizochromulinales</taxon>
        <taxon>Rhizochromulina</taxon>
    </lineage>
</organism>
<dbReference type="AlphaFoldDB" id="A0A7S2SQ42"/>
<evidence type="ECO:0000256" key="2">
    <source>
        <dbReference type="ARBA" id="ARBA00007884"/>
    </source>
</evidence>
<proteinExistence type="inferred from homology"/>
<feature type="domain" description="NADH:ubiquinone oxidoreductase intermediate-associated protein 30" evidence="5">
    <location>
        <begin position="30"/>
        <end position="193"/>
    </location>
</feature>
<keyword evidence="3" id="KW-0496">Mitochondrion</keyword>
<dbReference type="PANTHER" id="PTHR13194">
    <property type="entry name" value="COMPLEX I INTERMEDIATE-ASSOCIATED PROTEIN 30"/>
    <property type="match status" value="1"/>
</dbReference>
<accession>A0A7S2SQ42</accession>
<comment type="similarity">
    <text evidence="2">Belongs to the CIA30 family.</text>
</comment>
<evidence type="ECO:0000256" key="3">
    <source>
        <dbReference type="ARBA" id="ARBA00023128"/>
    </source>
</evidence>
<evidence type="ECO:0000259" key="5">
    <source>
        <dbReference type="Pfam" id="PF08547"/>
    </source>
</evidence>
<gene>
    <name evidence="6" type="ORF">RMAR1173_LOCUS17559</name>
</gene>
<dbReference type="InterPro" id="IPR008979">
    <property type="entry name" value="Galactose-bd-like_sf"/>
</dbReference>
<dbReference type="InterPro" id="IPR013857">
    <property type="entry name" value="NADH-UbQ_OxRdtase-assoc_prot30"/>
</dbReference>
<evidence type="ECO:0000256" key="1">
    <source>
        <dbReference type="ARBA" id="ARBA00004173"/>
    </source>
</evidence>
<sequence>MSLYRALRSVLPLSLAEVVHVGEPIVLESFKDGGSAEPWNVVTDERVGGSSNAAARVSAEAGLVFSGTIGTPAVLPNGSELRPFCAVRRSTYSPTVQVDLGLYESLEMRVRGDGRRYTFNLKPESANPDDLYQGVLAPPAGKWVTIGMPISSLMLSRRGKPQVRRSLDGSVAMESVGFLLANDDEPGSFRLDVAGIRILPFGMKPGGAGRSGA</sequence>
<dbReference type="GO" id="GO:0051082">
    <property type="term" value="F:unfolded protein binding"/>
    <property type="evidence" value="ECO:0007669"/>
    <property type="project" value="TreeGrafter"/>
</dbReference>